<sequence>MAAISISEALNQALIEEMENDDTVFVLGQDQIYGGHFQVTKGLCDKFGPGRTIDTPISEEIIVGSGVGAAMGGMRPVAEIQHIDFMALALDAIVNHGAALQYAWGGQVRVPIVIRTQGGSHPLGCQHAKSLEAWFVHIPGLKVVMPSTPYDAKGLLKASIREPNPVVFIEHKLLYGYKGEVPDEEYLIELGSADVKREGQDVTVVATSKMVHESLSAAEELEKENIRVEVIDPRTLVPLDIDTIMRSLKKTGRLIVVHESWKTGGFGAEVVARVCENGFNLLKAPILRLAGADVPPPFSPPLQKISIPRKDSIIQAVREMLA</sequence>
<comment type="cofactor">
    <cofactor evidence="1">
        <name>thiamine diphosphate</name>
        <dbReference type="ChEBI" id="CHEBI:58937"/>
    </cofactor>
</comment>
<reference evidence="5" key="1">
    <citation type="journal article" date="2015" name="Nature">
        <title>Complex archaea that bridge the gap between prokaryotes and eukaryotes.</title>
        <authorList>
            <person name="Spang A."/>
            <person name="Saw J.H."/>
            <person name="Jorgensen S.L."/>
            <person name="Zaremba-Niedzwiedzka K."/>
            <person name="Martijn J."/>
            <person name="Lind A.E."/>
            <person name="van Eijk R."/>
            <person name="Schleper C."/>
            <person name="Guy L."/>
            <person name="Ettema T.J."/>
        </authorList>
    </citation>
    <scope>NUCLEOTIDE SEQUENCE</scope>
</reference>
<protein>
    <recommendedName>
        <fullName evidence="4">Transketolase-like pyrimidine-binding domain-containing protein</fullName>
    </recommendedName>
</protein>
<dbReference type="NCBIfam" id="NF006667">
    <property type="entry name" value="PRK09212.1"/>
    <property type="match status" value="1"/>
</dbReference>
<evidence type="ECO:0000259" key="4">
    <source>
        <dbReference type="SMART" id="SM00861"/>
    </source>
</evidence>
<gene>
    <name evidence="5" type="ORF">LCGC14_1580880</name>
</gene>
<dbReference type="FunFam" id="3.40.50.920:FF:000001">
    <property type="entry name" value="Pyruvate dehydrogenase E1 beta subunit"/>
    <property type="match status" value="1"/>
</dbReference>
<dbReference type="PANTHER" id="PTHR43257">
    <property type="entry name" value="PYRUVATE DEHYDROGENASE E1 COMPONENT BETA SUBUNIT"/>
    <property type="match status" value="1"/>
</dbReference>
<dbReference type="CDD" id="cd07036">
    <property type="entry name" value="TPP_PYR_E1-PDHc-beta_like"/>
    <property type="match status" value="1"/>
</dbReference>
<name>A0A0F9J312_9ZZZZ</name>
<dbReference type="SUPFAM" id="SSF52518">
    <property type="entry name" value="Thiamin diphosphate-binding fold (THDP-binding)"/>
    <property type="match status" value="1"/>
</dbReference>
<dbReference type="AlphaFoldDB" id="A0A0F9J312"/>
<dbReference type="SUPFAM" id="SSF52922">
    <property type="entry name" value="TK C-terminal domain-like"/>
    <property type="match status" value="1"/>
</dbReference>
<dbReference type="SMART" id="SM00861">
    <property type="entry name" value="Transket_pyr"/>
    <property type="match status" value="1"/>
</dbReference>
<dbReference type="Pfam" id="PF02779">
    <property type="entry name" value="Transket_pyr"/>
    <property type="match status" value="1"/>
</dbReference>
<evidence type="ECO:0000256" key="2">
    <source>
        <dbReference type="ARBA" id="ARBA00023002"/>
    </source>
</evidence>
<organism evidence="5">
    <name type="scientific">marine sediment metagenome</name>
    <dbReference type="NCBI Taxonomy" id="412755"/>
    <lineage>
        <taxon>unclassified sequences</taxon>
        <taxon>metagenomes</taxon>
        <taxon>ecological metagenomes</taxon>
    </lineage>
</organism>
<proteinExistence type="predicted"/>
<accession>A0A0F9J312</accession>
<dbReference type="EMBL" id="LAZR01012441">
    <property type="protein sequence ID" value="KKM26824.1"/>
    <property type="molecule type" value="Genomic_DNA"/>
</dbReference>
<evidence type="ECO:0000313" key="5">
    <source>
        <dbReference type="EMBL" id="KKM26824.1"/>
    </source>
</evidence>
<keyword evidence="2" id="KW-0560">Oxidoreductase</keyword>
<evidence type="ECO:0000256" key="3">
    <source>
        <dbReference type="ARBA" id="ARBA00023052"/>
    </source>
</evidence>
<keyword evidence="3" id="KW-0786">Thiamine pyrophosphate</keyword>
<dbReference type="Gene3D" id="3.40.50.920">
    <property type="match status" value="1"/>
</dbReference>
<dbReference type="GO" id="GO:0016491">
    <property type="term" value="F:oxidoreductase activity"/>
    <property type="evidence" value="ECO:0007669"/>
    <property type="project" value="UniProtKB-KW"/>
</dbReference>
<dbReference type="InterPro" id="IPR029061">
    <property type="entry name" value="THDP-binding"/>
</dbReference>
<comment type="caution">
    <text evidence="5">The sequence shown here is derived from an EMBL/GenBank/DDBJ whole genome shotgun (WGS) entry which is preliminary data.</text>
</comment>
<dbReference type="InterPro" id="IPR009014">
    <property type="entry name" value="Transketo_C/PFOR_II"/>
</dbReference>
<dbReference type="Gene3D" id="3.40.50.970">
    <property type="match status" value="1"/>
</dbReference>
<dbReference type="PANTHER" id="PTHR43257:SF2">
    <property type="entry name" value="PYRUVATE DEHYDROGENASE E1 COMPONENT SUBUNIT BETA"/>
    <property type="match status" value="1"/>
</dbReference>
<dbReference type="FunFam" id="3.40.50.970:FF:000001">
    <property type="entry name" value="Pyruvate dehydrogenase E1 beta subunit"/>
    <property type="match status" value="1"/>
</dbReference>
<dbReference type="Pfam" id="PF02780">
    <property type="entry name" value="Transketolase_C"/>
    <property type="match status" value="1"/>
</dbReference>
<dbReference type="InterPro" id="IPR005475">
    <property type="entry name" value="Transketolase-like_Pyr-bd"/>
</dbReference>
<evidence type="ECO:0000256" key="1">
    <source>
        <dbReference type="ARBA" id="ARBA00001964"/>
    </source>
</evidence>
<feature type="domain" description="Transketolase-like pyrimidine-binding" evidence="4">
    <location>
        <begin position="4"/>
        <end position="177"/>
    </location>
</feature>
<dbReference type="InterPro" id="IPR033248">
    <property type="entry name" value="Transketolase_C"/>
</dbReference>